<dbReference type="PANTHER" id="PTHR44163">
    <property type="entry name" value="U3 SMALL NUCLEOLAR RNA-ASSOCIATED PROTEIN 4 HOMOLOG"/>
    <property type="match status" value="1"/>
</dbReference>
<dbReference type="OrthoDB" id="8883818at2759"/>
<protein>
    <recommendedName>
        <fullName evidence="5">WD40 repeat-like protein</fullName>
    </recommendedName>
</protein>
<evidence type="ECO:0000256" key="2">
    <source>
        <dbReference type="SAM" id="MobiDB-lite"/>
    </source>
</evidence>
<dbReference type="Pfam" id="PF00400">
    <property type="entry name" value="WD40"/>
    <property type="match status" value="1"/>
</dbReference>
<sequence length="873" mass="96730">MEKKRETTTLSVHRCRFVDYAPSAITALAYPPLSLPSIKGKKKTAAGKQPLRFGLLAVGHANGNTDICEWMGRERDQQCSQAWVVRKILPGPYPSKVDSLALVIRHPEDLGPDDVPKQPDLRLFSSGGGSELIEWDLERGSIRRTISSQGGSIWSVAVNPSSTSLALGCEDGTVRILSVANDTLTHSRRFDRVKCRVLSIAWGPPMPRRPSTLSQKTAQTQTTAQDSSDGDEDEDEWTDSWLITGGSDSSLRKWDVATGRVVERMGVDKAHGADVLCMVISPEGKAVYTAGVDQKTVQFSLVKTSSTEKGPTSSLWTQTTSRRMHSHDIRALAIWPPYTPLRPEHKRAFPIDVAPVLASGGLDMSVVLTPAALPTSTVVKVTNPLDTSVEATFEDSYHRKLAYVSRGAVRVAKTARLVSCAREAGLSVWRIRKKREEQEEPQQQVSLEEIDLDGVDEQPFAGGWEKVLEMDLDVHSNIVAHEISDDGRWLVVSDLYETKLFSLHTDDKGQINLKRIKDFATTLQSQIPTSYTHPASTGGLSFRFTPDSSKLVMSTAMSSYVLVVDLTCEKPRVLRRFDHHRMLDSVVHDRVMKGRVVGKKSELNGRAAVNGDVEGDKDVEMGDADSPPPTEHSEDESEESEREDVMLTAAVVSIDQIAISTDGQWLATSDNKARTHVFNLDSISYHTVLPSFHRPAQVLAFDPVHPSVLLLAFPDNTIQIYDVETRQFPTWGKELASSLPKRFTNAHDTVLGAAFDPLPSPTPLRPASGSGSAEDQEQSRTRYVLFWGATWLYKVNLDTRMRAGGKKRRREAAALGMPDEERQWRDSKMVTTYRPILCCDFLGKDELVVVERPLVDILLTLPPAYFKHKYGAS</sequence>
<evidence type="ECO:0000313" key="4">
    <source>
        <dbReference type="Proteomes" id="UP001148786"/>
    </source>
</evidence>
<reference evidence="3" key="1">
    <citation type="submission" date="2022-07" db="EMBL/GenBank/DDBJ databases">
        <title>Genome Sequence of Agrocybe chaxingu.</title>
        <authorList>
            <person name="Buettner E."/>
        </authorList>
    </citation>
    <scope>NUCLEOTIDE SEQUENCE</scope>
    <source>
        <strain evidence="3">MP-N11</strain>
    </source>
</reference>
<gene>
    <name evidence="3" type="ORF">NLJ89_g5832</name>
</gene>
<dbReference type="InterPro" id="IPR001680">
    <property type="entry name" value="WD40_rpt"/>
</dbReference>
<dbReference type="GO" id="GO:0000462">
    <property type="term" value="P:maturation of SSU-rRNA from tricistronic rRNA transcript (SSU-rRNA, 5.8S rRNA, LSU-rRNA)"/>
    <property type="evidence" value="ECO:0007669"/>
    <property type="project" value="InterPro"/>
</dbReference>
<evidence type="ECO:0000313" key="3">
    <source>
        <dbReference type="EMBL" id="KAJ3508306.1"/>
    </source>
</evidence>
<feature type="region of interest" description="Disordered" evidence="2">
    <location>
        <begin position="603"/>
        <end position="643"/>
    </location>
</feature>
<feature type="repeat" description="WD" evidence="1">
    <location>
        <begin position="242"/>
        <end position="264"/>
    </location>
</feature>
<proteinExistence type="predicted"/>
<dbReference type="SUPFAM" id="SSF101908">
    <property type="entry name" value="Putative isomerase YbhE"/>
    <property type="match status" value="1"/>
</dbReference>
<evidence type="ECO:0008006" key="5">
    <source>
        <dbReference type="Google" id="ProtNLM"/>
    </source>
</evidence>
<dbReference type="SMART" id="SM00320">
    <property type="entry name" value="WD40"/>
    <property type="match status" value="6"/>
</dbReference>
<keyword evidence="1" id="KW-0853">WD repeat</keyword>
<dbReference type="GO" id="GO:0003723">
    <property type="term" value="F:RNA binding"/>
    <property type="evidence" value="ECO:0007669"/>
    <property type="project" value="TreeGrafter"/>
</dbReference>
<dbReference type="InterPro" id="IPR046351">
    <property type="entry name" value="UTP4"/>
</dbReference>
<dbReference type="Gene3D" id="2.130.10.10">
    <property type="entry name" value="YVTN repeat-like/Quinoprotein amine dehydrogenase"/>
    <property type="match status" value="3"/>
</dbReference>
<dbReference type="PANTHER" id="PTHR44163:SF1">
    <property type="entry name" value="U3 SMALL NUCLEOLAR RNA-ASSOCIATED PROTEIN 4 HOMOLOG"/>
    <property type="match status" value="1"/>
</dbReference>
<dbReference type="GO" id="GO:0032040">
    <property type="term" value="C:small-subunit processome"/>
    <property type="evidence" value="ECO:0007669"/>
    <property type="project" value="TreeGrafter"/>
</dbReference>
<dbReference type="PROSITE" id="PS50082">
    <property type="entry name" value="WD_REPEATS_2"/>
    <property type="match status" value="1"/>
</dbReference>
<feature type="region of interest" description="Disordered" evidence="2">
    <location>
        <begin position="756"/>
        <end position="776"/>
    </location>
</feature>
<dbReference type="InterPro" id="IPR015943">
    <property type="entry name" value="WD40/YVTN_repeat-like_dom_sf"/>
</dbReference>
<feature type="compositionally biased region" description="Acidic residues" evidence="2">
    <location>
        <begin position="228"/>
        <end position="238"/>
    </location>
</feature>
<evidence type="ECO:0000256" key="1">
    <source>
        <dbReference type="PROSITE-ProRule" id="PRU00221"/>
    </source>
</evidence>
<dbReference type="AlphaFoldDB" id="A0A9W8K6P8"/>
<feature type="region of interest" description="Disordered" evidence="2">
    <location>
        <begin position="206"/>
        <end position="238"/>
    </location>
</feature>
<name>A0A9W8K6P8_9AGAR</name>
<keyword evidence="4" id="KW-1185">Reference proteome</keyword>
<organism evidence="3 4">
    <name type="scientific">Agrocybe chaxingu</name>
    <dbReference type="NCBI Taxonomy" id="84603"/>
    <lineage>
        <taxon>Eukaryota</taxon>
        <taxon>Fungi</taxon>
        <taxon>Dikarya</taxon>
        <taxon>Basidiomycota</taxon>
        <taxon>Agaricomycotina</taxon>
        <taxon>Agaricomycetes</taxon>
        <taxon>Agaricomycetidae</taxon>
        <taxon>Agaricales</taxon>
        <taxon>Agaricineae</taxon>
        <taxon>Strophariaceae</taxon>
        <taxon>Agrocybe</taxon>
    </lineage>
</organism>
<dbReference type="EMBL" id="JANKHO010000574">
    <property type="protein sequence ID" value="KAJ3508306.1"/>
    <property type="molecule type" value="Genomic_DNA"/>
</dbReference>
<feature type="compositionally biased region" description="Acidic residues" evidence="2">
    <location>
        <begin position="633"/>
        <end position="642"/>
    </location>
</feature>
<accession>A0A9W8K6P8</accession>
<feature type="compositionally biased region" description="Low complexity" evidence="2">
    <location>
        <begin position="211"/>
        <end position="227"/>
    </location>
</feature>
<dbReference type="GO" id="GO:0034455">
    <property type="term" value="C:t-UTP complex"/>
    <property type="evidence" value="ECO:0007669"/>
    <property type="project" value="TreeGrafter"/>
</dbReference>
<comment type="caution">
    <text evidence="3">The sequence shown here is derived from an EMBL/GenBank/DDBJ whole genome shotgun (WGS) entry which is preliminary data.</text>
</comment>
<dbReference type="Proteomes" id="UP001148786">
    <property type="component" value="Unassembled WGS sequence"/>
</dbReference>
<dbReference type="GO" id="GO:0030686">
    <property type="term" value="C:90S preribosome"/>
    <property type="evidence" value="ECO:0007669"/>
    <property type="project" value="InterPro"/>
</dbReference>